<dbReference type="AlphaFoldDB" id="G4ZJM1"/>
<dbReference type="KEGG" id="psoj:PHYSODRAFT_501727"/>
<reference evidence="1 2" key="1">
    <citation type="journal article" date="2006" name="Science">
        <title>Phytophthora genome sequences uncover evolutionary origins and mechanisms of pathogenesis.</title>
        <authorList>
            <person name="Tyler B.M."/>
            <person name="Tripathy S."/>
            <person name="Zhang X."/>
            <person name="Dehal P."/>
            <person name="Jiang R.H."/>
            <person name="Aerts A."/>
            <person name="Arredondo F.D."/>
            <person name="Baxter L."/>
            <person name="Bensasson D."/>
            <person name="Beynon J.L."/>
            <person name="Chapman J."/>
            <person name="Damasceno C.M."/>
            <person name="Dorrance A.E."/>
            <person name="Dou D."/>
            <person name="Dickerman A.W."/>
            <person name="Dubchak I.L."/>
            <person name="Garbelotto M."/>
            <person name="Gijzen M."/>
            <person name="Gordon S.G."/>
            <person name="Govers F."/>
            <person name="Grunwald N.J."/>
            <person name="Huang W."/>
            <person name="Ivors K.L."/>
            <person name="Jones R.W."/>
            <person name="Kamoun S."/>
            <person name="Krampis K."/>
            <person name="Lamour K.H."/>
            <person name="Lee M.K."/>
            <person name="McDonald W.H."/>
            <person name="Medina M."/>
            <person name="Meijer H.J."/>
            <person name="Nordberg E.K."/>
            <person name="Maclean D.J."/>
            <person name="Ospina-Giraldo M.D."/>
            <person name="Morris P.F."/>
            <person name="Phuntumart V."/>
            <person name="Putnam N.H."/>
            <person name="Rash S."/>
            <person name="Rose J.K."/>
            <person name="Sakihama Y."/>
            <person name="Salamov A.A."/>
            <person name="Savidor A."/>
            <person name="Scheuring C.F."/>
            <person name="Smith B.M."/>
            <person name="Sobral B.W."/>
            <person name="Terry A."/>
            <person name="Torto-Alalibo T.A."/>
            <person name="Win J."/>
            <person name="Xu Z."/>
            <person name="Zhang H."/>
            <person name="Grigoriev I.V."/>
            <person name="Rokhsar D.S."/>
            <person name="Boore J.L."/>
        </authorList>
    </citation>
    <scope>NUCLEOTIDE SEQUENCE [LARGE SCALE GENOMIC DNA]</scope>
    <source>
        <strain evidence="1 2">P6497</strain>
    </source>
</reference>
<protein>
    <submittedName>
        <fullName evidence="1">Uncharacterized protein</fullName>
    </submittedName>
</protein>
<accession>G4ZJM1</accession>
<name>G4ZJM1_PHYSP</name>
<dbReference type="EMBL" id="JH159154">
    <property type="protein sequence ID" value="EGZ18241.1"/>
    <property type="molecule type" value="Genomic_DNA"/>
</dbReference>
<feature type="non-terminal residue" evidence="1">
    <location>
        <position position="1"/>
    </location>
</feature>
<keyword evidence="2" id="KW-1185">Reference proteome</keyword>
<gene>
    <name evidence="1" type="ORF">PHYSODRAFT_501727</name>
</gene>
<evidence type="ECO:0000313" key="2">
    <source>
        <dbReference type="Proteomes" id="UP000002640"/>
    </source>
</evidence>
<evidence type="ECO:0000313" key="1">
    <source>
        <dbReference type="EMBL" id="EGZ18241.1"/>
    </source>
</evidence>
<sequence>TPSGVITRPHHFAFCVYRQILSRPRKRPFFARVLYTRSRTERNSSMVSAYISGSSTQGSKLLYNKSASRMIFSTDC</sequence>
<organism evidence="1 2">
    <name type="scientific">Phytophthora sojae (strain P6497)</name>
    <name type="common">Soybean stem and root rot agent</name>
    <name type="synonym">Phytophthora megasperma f. sp. glycines</name>
    <dbReference type="NCBI Taxonomy" id="1094619"/>
    <lineage>
        <taxon>Eukaryota</taxon>
        <taxon>Sar</taxon>
        <taxon>Stramenopiles</taxon>
        <taxon>Oomycota</taxon>
        <taxon>Peronosporomycetes</taxon>
        <taxon>Peronosporales</taxon>
        <taxon>Peronosporaceae</taxon>
        <taxon>Phytophthora</taxon>
    </lineage>
</organism>
<proteinExistence type="predicted"/>
<dbReference type="Proteomes" id="UP000002640">
    <property type="component" value="Unassembled WGS sequence"/>
</dbReference>
<dbReference type="RefSeq" id="XP_009527299.1">
    <property type="nucleotide sequence ID" value="XM_009529004.1"/>
</dbReference>
<dbReference type="SMR" id="G4ZJM1"/>
<dbReference type="GeneID" id="20658013"/>
<dbReference type="InParanoid" id="G4ZJM1"/>